<dbReference type="Gramene" id="EOX99454">
    <property type="protein sequence ID" value="EOX99454"/>
    <property type="gene ID" value="TCM_008138"/>
</dbReference>
<dbReference type="InParanoid" id="A0A061E333"/>
<protein>
    <submittedName>
        <fullName evidence="1">Uncharacterized protein</fullName>
    </submittedName>
</protein>
<dbReference type="AlphaFoldDB" id="A0A061E333"/>
<proteinExistence type="predicted"/>
<evidence type="ECO:0000313" key="1">
    <source>
        <dbReference type="EMBL" id="EOX99454.1"/>
    </source>
</evidence>
<name>A0A061E333_THECC</name>
<dbReference type="HOGENOM" id="CLU_2296783_0_0_1"/>
<dbReference type="EMBL" id="CM001880">
    <property type="protein sequence ID" value="EOX99454.1"/>
    <property type="molecule type" value="Genomic_DNA"/>
</dbReference>
<gene>
    <name evidence="1" type="ORF">TCM_008138</name>
</gene>
<organism evidence="1 2">
    <name type="scientific">Theobroma cacao</name>
    <name type="common">Cacao</name>
    <name type="synonym">Cocoa</name>
    <dbReference type="NCBI Taxonomy" id="3641"/>
    <lineage>
        <taxon>Eukaryota</taxon>
        <taxon>Viridiplantae</taxon>
        <taxon>Streptophyta</taxon>
        <taxon>Embryophyta</taxon>
        <taxon>Tracheophyta</taxon>
        <taxon>Spermatophyta</taxon>
        <taxon>Magnoliopsida</taxon>
        <taxon>eudicotyledons</taxon>
        <taxon>Gunneridae</taxon>
        <taxon>Pentapetalae</taxon>
        <taxon>rosids</taxon>
        <taxon>malvids</taxon>
        <taxon>Malvales</taxon>
        <taxon>Malvaceae</taxon>
        <taxon>Byttnerioideae</taxon>
        <taxon>Theobroma</taxon>
    </lineage>
</organism>
<keyword evidence="2" id="KW-1185">Reference proteome</keyword>
<evidence type="ECO:0000313" key="2">
    <source>
        <dbReference type="Proteomes" id="UP000026915"/>
    </source>
</evidence>
<accession>A0A061E333</accession>
<sequence>MSLMISVWISSAIKFIKKCKILMEGLLNTFLTSIFCYINLSRPQNKDSMVPRYIYLECCYRLHGRAYSQFGENLSGQTITSSLLYSSQPSKPVSRFKMQRK</sequence>
<dbReference type="Proteomes" id="UP000026915">
    <property type="component" value="Chromosome 2"/>
</dbReference>
<reference evidence="1 2" key="1">
    <citation type="journal article" date="2013" name="Genome Biol.">
        <title>The genome sequence of the most widely cultivated cacao type and its use to identify candidate genes regulating pod color.</title>
        <authorList>
            <person name="Motamayor J.C."/>
            <person name="Mockaitis K."/>
            <person name="Schmutz J."/>
            <person name="Haiminen N."/>
            <person name="Iii D.L."/>
            <person name="Cornejo O."/>
            <person name="Findley S.D."/>
            <person name="Zheng P."/>
            <person name="Utro F."/>
            <person name="Royaert S."/>
            <person name="Saski C."/>
            <person name="Jenkins J."/>
            <person name="Podicheti R."/>
            <person name="Zhao M."/>
            <person name="Scheffler B.E."/>
            <person name="Stack J.C."/>
            <person name="Feltus F.A."/>
            <person name="Mustiga G.M."/>
            <person name="Amores F."/>
            <person name="Phillips W."/>
            <person name="Marelli J.P."/>
            <person name="May G.D."/>
            <person name="Shapiro H."/>
            <person name="Ma J."/>
            <person name="Bustamante C.D."/>
            <person name="Schnell R.J."/>
            <person name="Main D."/>
            <person name="Gilbert D."/>
            <person name="Parida L."/>
            <person name="Kuhn D.N."/>
        </authorList>
    </citation>
    <scope>NUCLEOTIDE SEQUENCE [LARGE SCALE GENOMIC DNA]</scope>
    <source>
        <strain evidence="2">cv. Matina 1-6</strain>
    </source>
</reference>